<evidence type="ECO:0000256" key="1">
    <source>
        <dbReference type="ARBA" id="ARBA00004141"/>
    </source>
</evidence>
<feature type="transmembrane region" description="Helical" evidence="6">
    <location>
        <begin position="36"/>
        <end position="58"/>
    </location>
</feature>
<keyword evidence="3 6" id="KW-0812">Transmembrane</keyword>
<keyword evidence="2 6" id="KW-0813">Transport</keyword>
<keyword evidence="5 6" id="KW-0472">Membrane</keyword>
<dbReference type="PANTHER" id="PTHR30177">
    <property type="entry name" value="GLYCINE BETAINE/L-PROLINE TRANSPORT SYSTEM PERMEASE PROTEIN PROW"/>
    <property type="match status" value="1"/>
</dbReference>
<name>A0ABV9VMN0_9ACTN</name>
<evidence type="ECO:0000313" key="9">
    <source>
        <dbReference type="Proteomes" id="UP001595912"/>
    </source>
</evidence>
<evidence type="ECO:0000256" key="2">
    <source>
        <dbReference type="ARBA" id="ARBA00022448"/>
    </source>
</evidence>
<dbReference type="InterPro" id="IPR000515">
    <property type="entry name" value="MetI-like"/>
</dbReference>
<dbReference type="InterPro" id="IPR035906">
    <property type="entry name" value="MetI-like_sf"/>
</dbReference>
<keyword evidence="4 6" id="KW-1133">Transmembrane helix</keyword>
<reference evidence="9" key="1">
    <citation type="journal article" date="2019" name="Int. J. Syst. Evol. Microbiol.">
        <title>The Global Catalogue of Microorganisms (GCM) 10K type strain sequencing project: providing services to taxonomists for standard genome sequencing and annotation.</title>
        <authorList>
            <consortium name="The Broad Institute Genomics Platform"/>
            <consortium name="The Broad Institute Genome Sequencing Center for Infectious Disease"/>
            <person name="Wu L."/>
            <person name="Ma J."/>
        </authorList>
    </citation>
    <scope>NUCLEOTIDE SEQUENCE [LARGE SCALE GENOMIC DNA]</scope>
    <source>
        <strain evidence="9">CGMCC 4.7152</strain>
    </source>
</reference>
<dbReference type="PROSITE" id="PS50928">
    <property type="entry name" value="ABC_TM1"/>
    <property type="match status" value="1"/>
</dbReference>
<comment type="caution">
    <text evidence="8">The sequence shown here is derived from an EMBL/GenBank/DDBJ whole genome shotgun (WGS) entry which is preliminary data.</text>
</comment>
<evidence type="ECO:0000313" key="8">
    <source>
        <dbReference type="EMBL" id="MFC4997277.1"/>
    </source>
</evidence>
<protein>
    <submittedName>
        <fullName evidence="8">ABC transporter permease</fullName>
    </submittedName>
</protein>
<dbReference type="Gene3D" id="1.10.3720.10">
    <property type="entry name" value="MetI-like"/>
    <property type="match status" value="1"/>
</dbReference>
<feature type="domain" description="ABC transmembrane type-1" evidence="7">
    <location>
        <begin position="30"/>
        <end position="211"/>
    </location>
</feature>
<evidence type="ECO:0000259" key="7">
    <source>
        <dbReference type="PROSITE" id="PS50928"/>
    </source>
</evidence>
<feature type="transmembrane region" description="Helical" evidence="6">
    <location>
        <begin position="193"/>
        <end position="214"/>
    </location>
</feature>
<organism evidence="8 9">
    <name type="scientific">Dactylosporangium cerinum</name>
    <dbReference type="NCBI Taxonomy" id="1434730"/>
    <lineage>
        <taxon>Bacteria</taxon>
        <taxon>Bacillati</taxon>
        <taxon>Actinomycetota</taxon>
        <taxon>Actinomycetes</taxon>
        <taxon>Micromonosporales</taxon>
        <taxon>Micromonosporaceae</taxon>
        <taxon>Dactylosporangium</taxon>
    </lineage>
</organism>
<dbReference type="RefSeq" id="WP_380113511.1">
    <property type="nucleotide sequence ID" value="NZ_JBHSIU010000009.1"/>
</dbReference>
<comment type="similarity">
    <text evidence="6">Belongs to the binding-protein-dependent transport system permease family.</text>
</comment>
<dbReference type="InterPro" id="IPR051204">
    <property type="entry name" value="ABC_transp_perm/SBD"/>
</dbReference>
<dbReference type="Proteomes" id="UP001595912">
    <property type="component" value="Unassembled WGS sequence"/>
</dbReference>
<evidence type="ECO:0000256" key="3">
    <source>
        <dbReference type="ARBA" id="ARBA00022692"/>
    </source>
</evidence>
<evidence type="ECO:0000256" key="6">
    <source>
        <dbReference type="RuleBase" id="RU363032"/>
    </source>
</evidence>
<dbReference type="Pfam" id="PF00528">
    <property type="entry name" value="BPD_transp_1"/>
    <property type="match status" value="1"/>
</dbReference>
<dbReference type="EMBL" id="JBHSIU010000009">
    <property type="protein sequence ID" value="MFC4997277.1"/>
    <property type="molecule type" value="Genomic_DNA"/>
</dbReference>
<comment type="subcellular location">
    <subcellularLocation>
        <location evidence="6">Cell membrane</location>
        <topology evidence="6">Multi-pass membrane protein</topology>
    </subcellularLocation>
    <subcellularLocation>
        <location evidence="1">Membrane</location>
        <topology evidence="1">Multi-pass membrane protein</topology>
    </subcellularLocation>
</comment>
<dbReference type="SUPFAM" id="SSF161098">
    <property type="entry name" value="MetI-like"/>
    <property type="match status" value="1"/>
</dbReference>
<sequence>MSFLARGEAGNPWFSWSYIRDNGDTLWDALVDHVAITVWSVAIAVAIAVPLAVLAYWVRPLATPILTSASVLYTIPSLALLAFLAPFLGTGRTPVVVALVLYALIILIRNALTGLQQVPGDVREAATAMGYSRVARLWRVELPLALPAILTGLRLATVSTVALVTVGSIVGSQGGLGALILNGFRASLYKAQILTATLLCVLLALTLDLLLVGLTRALTPWTRRRSS</sequence>
<accession>A0ABV9VMN0</accession>
<dbReference type="PANTHER" id="PTHR30177:SF4">
    <property type="entry name" value="OSMOPROTECTANT IMPORT PERMEASE PROTEIN OSMW"/>
    <property type="match status" value="1"/>
</dbReference>
<dbReference type="CDD" id="cd06261">
    <property type="entry name" value="TM_PBP2"/>
    <property type="match status" value="1"/>
</dbReference>
<proteinExistence type="inferred from homology"/>
<feature type="transmembrane region" description="Helical" evidence="6">
    <location>
        <begin position="161"/>
        <end position="181"/>
    </location>
</feature>
<feature type="transmembrane region" description="Helical" evidence="6">
    <location>
        <begin position="95"/>
        <end position="115"/>
    </location>
</feature>
<keyword evidence="9" id="KW-1185">Reference proteome</keyword>
<gene>
    <name evidence="8" type="ORF">ACFPIJ_05515</name>
</gene>
<feature type="transmembrane region" description="Helical" evidence="6">
    <location>
        <begin position="70"/>
        <end position="89"/>
    </location>
</feature>
<evidence type="ECO:0000256" key="4">
    <source>
        <dbReference type="ARBA" id="ARBA00022989"/>
    </source>
</evidence>
<evidence type="ECO:0000256" key="5">
    <source>
        <dbReference type="ARBA" id="ARBA00023136"/>
    </source>
</evidence>